<keyword evidence="7" id="KW-0472">Membrane</keyword>
<accession>A0AAJ5QKX7</accession>
<dbReference type="PANTHER" id="PTHR22777">
    <property type="entry name" value="HEMOLYSIN-RELATED"/>
    <property type="match status" value="1"/>
</dbReference>
<feature type="transmembrane region" description="Helical" evidence="7">
    <location>
        <begin position="89"/>
        <end position="106"/>
    </location>
</feature>
<protein>
    <submittedName>
        <fullName evidence="9">TerC family protein</fullName>
    </submittedName>
</protein>
<feature type="transmembrane region" description="Helical" evidence="7">
    <location>
        <begin position="126"/>
        <end position="149"/>
    </location>
</feature>
<sequence>MLEVFADPSLWAGLITLIVLELVLGIDNLVFIAILVEKLPGKDRDRARVIGLLLALLCRLLLLASLSWLVTLTQPLFTLYSHPFSARDLLLLLGGLFLLFKATTELNTRLEGQDHAQNQHNRGAKFWPVVAQIVVLDAIFSLDAVITAVGMVNQLPVMMTAVTIAILLMLLASKPLTRFVNRHPTIVILCLSFLLMIGFSLVAEGLGFVIPKGYLYAAIGFSIVIEAFNQLAQRNRRRALSAGRPLRQRTAETVLRLLRGEADHAELDPQSALLIADSDQHALFNRQERVMIARVLNFAQRHVNTIMTSRHDIEHINLDDDPAEIMARLDRNQHTRLLITDQGNELLGVVHAIDLLHQSLHHQSLDLRALIRQPLIFPERLTLLQALEQFRQARTHFAFVVDEFGSVEGVVTLSDLMETIAGNLPLEGEEIDARYDVQPQGEGRWIVNGNIPLEDLALYVRLPLDERRSYHTLAGLLMDTLQHIPEEGETLQVGSYLLRTLQVENHRVQKVEILQQPQDLDYEV</sequence>
<dbReference type="GO" id="GO:0050660">
    <property type="term" value="F:flavin adenine dinucleotide binding"/>
    <property type="evidence" value="ECO:0007669"/>
    <property type="project" value="InterPro"/>
</dbReference>
<dbReference type="Proteomes" id="UP001211544">
    <property type="component" value="Chromosome"/>
</dbReference>
<evidence type="ECO:0000256" key="4">
    <source>
        <dbReference type="ARBA" id="ARBA00022737"/>
    </source>
</evidence>
<dbReference type="InterPro" id="IPR044751">
    <property type="entry name" value="Ion_transp-like_CBS"/>
</dbReference>
<dbReference type="RefSeq" id="WP_269950072.1">
    <property type="nucleotide sequence ID" value="NZ_CP104758.1"/>
</dbReference>
<keyword evidence="5 6" id="KW-0129">CBS domain</keyword>
<feature type="transmembrane region" description="Helical" evidence="7">
    <location>
        <begin position="48"/>
        <end position="69"/>
    </location>
</feature>
<evidence type="ECO:0000256" key="5">
    <source>
        <dbReference type="ARBA" id="ARBA00023122"/>
    </source>
</evidence>
<keyword evidence="3" id="KW-1003">Cell membrane</keyword>
<dbReference type="InterPro" id="IPR005496">
    <property type="entry name" value="Integral_membrane_TerC"/>
</dbReference>
<dbReference type="SMART" id="SM00116">
    <property type="entry name" value="CBS"/>
    <property type="match status" value="2"/>
</dbReference>
<dbReference type="SUPFAM" id="SSF54631">
    <property type="entry name" value="CBS-domain pair"/>
    <property type="match status" value="1"/>
</dbReference>
<comment type="similarity">
    <text evidence="2">Belongs to the UPF0053 family.</text>
</comment>
<organism evidence="9 10">
    <name type="scientific">Pantoea piersonii</name>
    <dbReference type="NCBI Taxonomy" id="2364647"/>
    <lineage>
        <taxon>Bacteria</taxon>
        <taxon>Pseudomonadati</taxon>
        <taxon>Pseudomonadota</taxon>
        <taxon>Gammaproteobacteria</taxon>
        <taxon>Enterobacterales</taxon>
        <taxon>Erwiniaceae</taxon>
        <taxon>Pantoea</taxon>
    </lineage>
</organism>
<dbReference type="InterPro" id="IPR046342">
    <property type="entry name" value="CBS_dom_sf"/>
</dbReference>
<feature type="transmembrane region" description="Helical" evidence="7">
    <location>
        <begin position="155"/>
        <end position="173"/>
    </location>
</feature>
<keyword evidence="7" id="KW-0812">Transmembrane</keyword>
<dbReference type="CDD" id="cd04590">
    <property type="entry name" value="CBS_pair_CorC_HlyC_assoc"/>
    <property type="match status" value="1"/>
</dbReference>
<evidence type="ECO:0000256" key="1">
    <source>
        <dbReference type="ARBA" id="ARBA00004651"/>
    </source>
</evidence>
<dbReference type="Gene3D" id="3.30.465.10">
    <property type="match status" value="1"/>
</dbReference>
<dbReference type="SMART" id="SM01091">
    <property type="entry name" value="CorC_HlyC"/>
    <property type="match status" value="1"/>
</dbReference>
<keyword evidence="10" id="KW-1185">Reference proteome</keyword>
<dbReference type="Gene3D" id="3.10.580.10">
    <property type="entry name" value="CBS-domain"/>
    <property type="match status" value="1"/>
</dbReference>
<dbReference type="GO" id="GO:0005886">
    <property type="term" value="C:plasma membrane"/>
    <property type="evidence" value="ECO:0007669"/>
    <property type="project" value="UniProtKB-SubCell"/>
</dbReference>
<comment type="subcellular location">
    <subcellularLocation>
        <location evidence="1">Cell membrane</location>
        <topology evidence="1">Multi-pass membrane protein</topology>
    </subcellularLocation>
</comment>
<evidence type="ECO:0000256" key="6">
    <source>
        <dbReference type="PROSITE-ProRule" id="PRU00703"/>
    </source>
</evidence>
<evidence type="ECO:0000313" key="10">
    <source>
        <dbReference type="Proteomes" id="UP001211544"/>
    </source>
</evidence>
<evidence type="ECO:0000259" key="8">
    <source>
        <dbReference type="PROSITE" id="PS51371"/>
    </source>
</evidence>
<evidence type="ECO:0000256" key="3">
    <source>
        <dbReference type="ARBA" id="ARBA00022475"/>
    </source>
</evidence>
<keyword evidence="7" id="KW-1133">Transmembrane helix</keyword>
<dbReference type="Pfam" id="PF00571">
    <property type="entry name" value="CBS"/>
    <property type="match status" value="2"/>
</dbReference>
<feature type="transmembrane region" description="Helical" evidence="7">
    <location>
        <begin position="214"/>
        <end position="232"/>
    </location>
</feature>
<gene>
    <name evidence="9" type="ORF">N5580_06065</name>
</gene>
<proteinExistence type="inferred from homology"/>
<feature type="domain" description="CBS" evidence="8">
    <location>
        <begin position="307"/>
        <end position="367"/>
    </location>
</feature>
<dbReference type="InterPro" id="IPR016169">
    <property type="entry name" value="FAD-bd_PCMH_sub2"/>
</dbReference>
<dbReference type="Pfam" id="PF03471">
    <property type="entry name" value="CorC_HlyC"/>
    <property type="match status" value="1"/>
</dbReference>
<dbReference type="InterPro" id="IPR000644">
    <property type="entry name" value="CBS_dom"/>
</dbReference>
<dbReference type="InterPro" id="IPR005170">
    <property type="entry name" value="Transptr-assoc_dom"/>
</dbReference>
<dbReference type="SUPFAM" id="SSF56176">
    <property type="entry name" value="FAD-binding/transporter-associated domain-like"/>
    <property type="match status" value="1"/>
</dbReference>
<feature type="transmembrane region" description="Helical" evidence="7">
    <location>
        <begin position="12"/>
        <end position="36"/>
    </location>
</feature>
<dbReference type="EMBL" id="CP104758">
    <property type="protein sequence ID" value="WBG92101.1"/>
    <property type="molecule type" value="Genomic_DNA"/>
</dbReference>
<feature type="transmembrane region" description="Helical" evidence="7">
    <location>
        <begin position="185"/>
        <end position="208"/>
    </location>
</feature>
<reference evidence="9 10" key="1">
    <citation type="journal article" date="2022" name="J Glob Antimicrob Resist">
        <title>First complete genome of a multidrug resistant strain of the novel human pathogen Kalamiella piersonii (GABEKP28) identified in human saliva.</title>
        <authorList>
            <person name="McDonagh F."/>
            <person name="Singh N.K."/>
            <person name="Venkateswaran K."/>
            <person name="Lonappan A.M."/>
            <person name="Hallahan B."/>
            <person name="Tuohy A."/>
            <person name="Burke L."/>
            <person name="Kovarova A."/>
            <person name="Miliotis G."/>
        </authorList>
    </citation>
    <scope>NUCLEOTIDE SEQUENCE [LARGE SCALE GENOMIC DNA]</scope>
    <source>
        <strain evidence="9 10">GABEKP28</strain>
    </source>
</reference>
<dbReference type="InterPro" id="IPR036318">
    <property type="entry name" value="FAD-bd_PCMH-like_sf"/>
</dbReference>
<dbReference type="KEGG" id="kpie:N5580_06065"/>
<evidence type="ECO:0000313" key="9">
    <source>
        <dbReference type="EMBL" id="WBG92101.1"/>
    </source>
</evidence>
<evidence type="ECO:0000256" key="7">
    <source>
        <dbReference type="SAM" id="Phobius"/>
    </source>
</evidence>
<dbReference type="AlphaFoldDB" id="A0AAJ5QKX7"/>
<name>A0AAJ5QKX7_9GAMM</name>
<evidence type="ECO:0000256" key="2">
    <source>
        <dbReference type="ARBA" id="ARBA00006337"/>
    </source>
</evidence>
<dbReference type="Pfam" id="PF03741">
    <property type="entry name" value="TerC"/>
    <property type="match status" value="1"/>
</dbReference>
<keyword evidence="4" id="KW-0677">Repeat</keyword>
<feature type="domain" description="CBS" evidence="8">
    <location>
        <begin position="370"/>
        <end position="426"/>
    </location>
</feature>
<dbReference type="PROSITE" id="PS51371">
    <property type="entry name" value="CBS"/>
    <property type="match status" value="2"/>
</dbReference>
<dbReference type="PANTHER" id="PTHR22777:SF30">
    <property type="entry name" value="UPF0053 PROTEIN YEGH"/>
    <property type="match status" value="1"/>
</dbReference>